<dbReference type="Pfam" id="PF01734">
    <property type="entry name" value="Patatin"/>
    <property type="match status" value="1"/>
</dbReference>
<accession>A0A7I5E6S8</accession>
<evidence type="ECO:0000313" key="11">
    <source>
        <dbReference type="Proteomes" id="UP000025227"/>
    </source>
</evidence>
<feature type="short sequence motif" description="DGA/G" evidence="8">
    <location>
        <begin position="352"/>
        <end position="354"/>
    </location>
</feature>
<dbReference type="PROSITE" id="PS51635">
    <property type="entry name" value="PNPLA"/>
    <property type="match status" value="1"/>
</dbReference>
<comment type="catalytic activity">
    <reaction evidence="6">
        <text>a 1,2-diacyl-sn-glycero-3-phosphocholine + H2O = a 1-acyl-sn-glycero-3-phosphocholine + a fatty acid + H(+)</text>
        <dbReference type="Rhea" id="RHEA:15801"/>
        <dbReference type="ChEBI" id="CHEBI:15377"/>
        <dbReference type="ChEBI" id="CHEBI:15378"/>
        <dbReference type="ChEBI" id="CHEBI:28868"/>
        <dbReference type="ChEBI" id="CHEBI:57643"/>
        <dbReference type="ChEBI" id="CHEBI:58168"/>
        <dbReference type="EC" id="3.1.1.4"/>
    </reaction>
    <physiologicalReaction direction="left-to-right" evidence="6">
        <dbReference type="Rhea" id="RHEA:15802"/>
    </physiologicalReaction>
</comment>
<dbReference type="WBParaSite" id="HCON_00035200-00001">
    <property type="protein sequence ID" value="HCON_00035200-00001"/>
    <property type="gene ID" value="HCON_00035200"/>
</dbReference>
<evidence type="ECO:0000256" key="2">
    <source>
        <dbReference type="ARBA" id="ARBA00022737"/>
    </source>
</evidence>
<dbReference type="InterPro" id="IPR002110">
    <property type="entry name" value="Ankyrin_rpt"/>
</dbReference>
<feature type="active site" description="Proton acceptor" evidence="8">
    <location>
        <position position="352"/>
    </location>
</feature>
<feature type="compositionally biased region" description="Basic and acidic residues" evidence="9">
    <location>
        <begin position="1"/>
        <end position="12"/>
    </location>
</feature>
<dbReference type="InterPro" id="IPR016035">
    <property type="entry name" value="Acyl_Trfase/lysoPLipase"/>
</dbReference>
<keyword evidence="8" id="KW-0442">Lipid degradation</keyword>
<name>A0A7I5E6S8_HAECO</name>
<dbReference type="InterPro" id="IPR036770">
    <property type="entry name" value="Ankyrin_rpt-contain_sf"/>
</dbReference>
<feature type="active site" description="Nucleophile" evidence="8">
    <location>
        <position position="220"/>
    </location>
</feature>
<evidence type="ECO:0000256" key="9">
    <source>
        <dbReference type="SAM" id="MobiDB-lite"/>
    </source>
</evidence>
<dbReference type="GO" id="GO:0052816">
    <property type="term" value="F:long-chain fatty acyl-CoA hydrolase activity"/>
    <property type="evidence" value="ECO:0007669"/>
    <property type="project" value="TreeGrafter"/>
</dbReference>
<feature type="domain" description="PNPLA" evidence="10">
    <location>
        <begin position="182"/>
        <end position="365"/>
    </location>
</feature>
<dbReference type="PANTHER" id="PTHR24139">
    <property type="entry name" value="CALCIUM-INDEPENDENT PHOSPHOLIPASE A2"/>
    <property type="match status" value="1"/>
</dbReference>
<dbReference type="AlphaFoldDB" id="A0A7I5E6S8"/>
<dbReference type="Proteomes" id="UP000025227">
    <property type="component" value="Unplaced"/>
</dbReference>
<dbReference type="InterPro" id="IPR047148">
    <property type="entry name" value="PLPL9"/>
</dbReference>
<feature type="short sequence motif" description="GXSXG" evidence="8">
    <location>
        <begin position="218"/>
        <end position="222"/>
    </location>
</feature>
<dbReference type="GO" id="GO:0047499">
    <property type="term" value="F:calcium-independent phospholipase A2 activity"/>
    <property type="evidence" value="ECO:0007669"/>
    <property type="project" value="InterPro"/>
</dbReference>
<evidence type="ECO:0000256" key="5">
    <source>
        <dbReference type="ARBA" id="ARBA00023098"/>
    </source>
</evidence>
<keyword evidence="4 7" id="KW-0040">ANK repeat</keyword>
<reference evidence="12" key="1">
    <citation type="submission" date="2020-12" db="UniProtKB">
        <authorList>
            <consortium name="WormBaseParasite"/>
        </authorList>
    </citation>
    <scope>IDENTIFICATION</scope>
    <source>
        <strain evidence="12">MHco3</strain>
    </source>
</reference>
<evidence type="ECO:0000259" key="10">
    <source>
        <dbReference type="PROSITE" id="PS51635"/>
    </source>
</evidence>
<dbReference type="Gene3D" id="3.40.1090.10">
    <property type="entry name" value="Cytosolic phospholipase A2 catalytic domain"/>
    <property type="match status" value="1"/>
</dbReference>
<keyword evidence="5 8" id="KW-0443">Lipid metabolism</keyword>
<dbReference type="PROSITE" id="PS50088">
    <property type="entry name" value="ANK_REPEAT"/>
    <property type="match status" value="1"/>
</dbReference>
<sequence>MARRSRSEDARKSRSSPSKVARKKKINVDGDEASGRNCLLEIFLESVRHILDSRESLTARKVTALMNAARSADDDAIIKLFLEALDLSFADGDGNTALHLAAKNGHQSTCRILIVLASPLRLWEIENDAGLIAEEVATNDKIVQDLRYLREGEKRREVEYTRWNDELIANTTEWKPNGKVLLALDGGGVKSLVLTQILLYLEDELNGNFLPRIDWIAGTSSGGVTALMLCHGESLIDARRFFIKNRFRVFCGNKAKVPKHDSRGIEDTAKKLFGTGHMGSFSKDKPKVMVTVSDTRRSPANLVLFRSFSPQIPKSLRKQLDYLDPEKILIWKAARCTSAAPYYFDSYNGLSDGGLVANNPTQALIADFLQTTRLEKEYSSSERNGPDPCMACVISIGTGSCPAEDTEGIDMNFNFFATNKKSPIQLARGFFSVVRNAKNMLQILVRECTSSSGQPVRYSREWCHSLNVPFFRFSPMMRTAVQLDNTERDVIMQMLWETECYIRGEGKYELQQLARFLEMKPLSGKNEWERSHGLDERADMELATAAGADLIDRLGLDN</sequence>
<dbReference type="PROSITE" id="PS50297">
    <property type="entry name" value="ANK_REP_REGION"/>
    <property type="match status" value="1"/>
</dbReference>
<protein>
    <recommendedName>
        <fullName evidence="1">phospholipase A2</fullName>
        <ecNumber evidence="1">3.1.1.4</ecNumber>
    </recommendedName>
</protein>
<evidence type="ECO:0000256" key="4">
    <source>
        <dbReference type="ARBA" id="ARBA00023043"/>
    </source>
</evidence>
<proteinExistence type="predicted"/>
<evidence type="ECO:0000256" key="3">
    <source>
        <dbReference type="ARBA" id="ARBA00022801"/>
    </source>
</evidence>
<keyword evidence="11" id="KW-1185">Reference proteome</keyword>
<comment type="caution">
    <text evidence="8">Lacks conserved residue(s) required for the propagation of feature annotation.</text>
</comment>
<keyword evidence="2" id="KW-0677">Repeat</keyword>
<dbReference type="SUPFAM" id="SSF48403">
    <property type="entry name" value="Ankyrin repeat"/>
    <property type="match status" value="1"/>
</dbReference>
<keyword evidence="3 8" id="KW-0378">Hydrolase</keyword>
<dbReference type="Gene3D" id="1.25.40.20">
    <property type="entry name" value="Ankyrin repeat-containing domain"/>
    <property type="match status" value="1"/>
</dbReference>
<organism evidence="11 12">
    <name type="scientific">Haemonchus contortus</name>
    <name type="common">Barber pole worm</name>
    <dbReference type="NCBI Taxonomy" id="6289"/>
    <lineage>
        <taxon>Eukaryota</taxon>
        <taxon>Metazoa</taxon>
        <taxon>Ecdysozoa</taxon>
        <taxon>Nematoda</taxon>
        <taxon>Chromadorea</taxon>
        <taxon>Rhabditida</taxon>
        <taxon>Rhabditina</taxon>
        <taxon>Rhabditomorpha</taxon>
        <taxon>Strongyloidea</taxon>
        <taxon>Trichostrongylidae</taxon>
        <taxon>Haemonchus</taxon>
    </lineage>
</organism>
<evidence type="ECO:0000256" key="1">
    <source>
        <dbReference type="ARBA" id="ARBA00013278"/>
    </source>
</evidence>
<feature type="repeat" description="ANK" evidence="7">
    <location>
        <begin position="93"/>
        <end position="114"/>
    </location>
</feature>
<evidence type="ECO:0000256" key="6">
    <source>
        <dbReference type="ARBA" id="ARBA00023422"/>
    </source>
</evidence>
<feature type="region of interest" description="Disordered" evidence="9">
    <location>
        <begin position="1"/>
        <end position="27"/>
    </location>
</feature>
<evidence type="ECO:0000256" key="8">
    <source>
        <dbReference type="PROSITE-ProRule" id="PRU01161"/>
    </source>
</evidence>
<dbReference type="GO" id="GO:2000304">
    <property type="term" value="P:positive regulation of ceramide biosynthetic process"/>
    <property type="evidence" value="ECO:0007669"/>
    <property type="project" value="TreeGrafter"/>
</dbReference>
<dbReference type="InterPro" id="IPR002641">
    <property type="entry name" value="PNPLA_dom"/>
</dbReference>
<dbReference type="OMA" id="YKLYIHH"/>
<dbReference type="GO" id="GO:0005739">
    <property type="term" value="C:mitochondrion"/>
    <property type="evidence" value="ECO:0007669"/>
    <property type="project" value="TreeGrafter"/>
</dbReference>
<dbReference type="EC" id="3.1.1.4" evidence="1"/>
<dbReference type="PANTHER" id="PTHR24139:SF34">
    <property type="entry name" value="85_88 KDA CALCIUM-INDEPENDENT PHOSPHOLIPASE A2"/>
    <property type="match status" value="1"/>
</dbReference>
<dbReference type="OrthoDB" id="10021675at2759"/>
<evidence type="ECO:0000313" key="12">
    <source>
        <dbReference type="WBParaSite" id="HCON_00035200-00001"/>
    </source>
</evidence>
<dbReference type="Pfam" id="PF12796">
    <property type="entry name" value="Ank_2"/>
    <property type="match status" value="1"/>
</dbReference>
<dbReference type="GO" id="GO:0016042">
    <property type="term" value="P:lipid catabolic process"/>
    <property type="evidence" value="ECO:0007669"/>
    <property type="project" value="UniProtKB-UniRule"/>
</dbReference>
<dbReference type="SUPFAM" id="SSF52151">
    <property type="entry name" value="FabD/lysophospholipase-like"/>
    <property type="match status" value="1"/>
</dbReference>
<evidence type="ECO:0000256" key="7">
    <source>
        <dbReference type="PROSITE-ProRule" id="PRU00023"/>
    </source>
</evidence>
<dbReference type="SMART" id="SM00248">
    <property type="entry name" value="ANK"/>
    <property type="match status" value="2"/>
</dbReference>